<accession>A0A5P8WCJ3</accession>
<dbReference type="AlphaFoldDB" id="A0A5P8WCJ3"/>
<dbReference type="Proteomes" id="UP000326678">
    <property type="component" value="Chromosome Gxm2"/>
</dbReference>
<name>A0A5P8WCJ3_9NOSO</name>
<protein>
    <recommendedName>
        <fullName evidence="1">Pvc16 N-terminal domain-containing protein</fullName>
    </recommendedName>
</protein>
<reference evidence="2 3" key="1">
    <citation type="submission" date="2019-10" db="EMBL/GenBank/DDBJ databases">
        <title>Genomic and transcriptomic insights into the perfect genentic adaptation of a filamentous nitrogen-fixing cyanobacterium to rice fields.</title>
        <authorList>
            <person name="Chen Z."/>
        </authorList>
    </citation>
    <scope>NUCLEOTIDE SEQUENCE [LARGE SCALE GENOMIC DNA]</scope>
    <source>
        <strain evidence="2">CCNUC1</strain>
    </source>
</reference>
<dbReference type="KEGG" id="nsh:GXM_07766"/>
<dbReference type="RefSeq" id="WP_152591336.1">
    <property type="nucleotide sequence ID" value="NZ_CP045227.1"/>
</dbReference>
<evidence type="ECO:0000313" key="2">
    <source>
        <dbReference type="EMBL" id="QFS50272.1"/>
    </source>
</evidence>
<gene>
    <name evidence="2" type="ORF">GXM_07766</name>
</gene>
<proteinExistence type="predicted"/>
<dbReference type="InterPro" id="IPR008969">
    <property type="entry name" value="CarboxyPept-like_regulatory"/>
</dbReference>
<dbReference type="EMBL" id="CP045227">
    <property type="protein sequence ID" value="QFS50272.1"/>
    <property type="molecule type" value="Genomic_DNA"/>
</dbReference>
<dbReference type="Gene3D" id="2.60.40.1120">
    <property type="entry name" value="Carboxypeptidase-like, regulatory domain"/>
    <property type="match status" value="1"/>
</dbReference>
<organism evidence="2 3">
    <name type="scientific">Nostoc sphaeroides CCNUC1</name>
    <dbReference type="NCBI Taxonomy" id="2653204"/>
    <lineage>
        <taxon>Bacteria</taxon>
        <taxon>Bacillati</taxon>
        <taxon>Cyanobacteriota</taxon>
        <taxon>Cyanophyceae</taxon>
        <taxon>Nostocales</taxon>
        <taxon>Nostocaceae</taxon>
        <taxon>Nostoc</taxon>
    </lineage>
</organism>
<keyword evidence="3" id="KW-1185">Reference proteome</keyword>
<sequence>MLIFLLQTLAGILAGGTSLTSTEQIDFSHPSNRKEEGAGATLNLYIYDIRESKQMQHSGRQIERRLTRTLQPKNVHWSPSWFDISMLLTVWDRTALGEHHLMSEAITVLLRHRLLREEFLVSELRGYGNLNMTVSLEPQIEAGSLWSALTIPLRPALYIMVSIPFEPESSSVPLVLERIFQMQNQLENGSIETITKKVVIAGVVRSAVTNQPLLEAEIKLMGTEKSTNSNKEGLFYFENLSRGNYILLLNCPGYLPIQVNVLVDSENCNFKEILLTPA</sequence>
<evidence type="ECO:0000313" key="3">
    <source>
        <dbReference type="Proteomes" id="UP000326678"/>
    </source>
</evidence>
<dbReference type="InterPro" id="IPR025351">
    <property type="entry name" value="Pvc16_N"/>
</dbReference>
<evidence type="ECO:0000259" key="1">
    <source>
        <dbReference type="Pfam" id="PF14065"/>
    </source>
</evidence>
<dbReference type="Pfam" id="PF13715">
    <property type="entry name" value="CarbopepD_reg_2"/>
    <property type="match status" value="1"/>
</dbReference>
<dbReference type="Pfam" id="PF14065">
    <property type="entry name" value="Pvc16_N"/>
    <property type="match status" value="1"/>
</dbReference>
<dbReference type="SUPFAM" id="SSF49464">
    <property type="entry name" value="Carboxypeptidase regulatory domain-like"/>
    <property type="match status" value="1"/>
</dbReference>
<feature type="domain" description="Pvc16 N-terminal" evidence="1">
    <location>
        <begin position="8"/>
        <end position="165"/>
    </location>
</feature>